<evidence type="ECO:0000259" key="14">
    <source>
        <dbReference type="PROSITE" id="PS51787"/>
    </source>
</evidence>
<comment type="catalytic activity">
    <reaction evidence="9">
        <text>Hydrolysis of proteins in presence of ATP.</text>
        <dbReference type="EC" id="3.4.21.53"/>
    </reaction>
</comment>
<sequence length="1027" mass="111029">MLRPPWTLHRASRELLPPVRHICIGEAAFPHVRSFAGKKEDGGGTFARIGKYISGLSSEGGDADGSDASSSASSASGVLVPNTPEFRHREVLAVPLPRRPLFPGNIMPVSVQDPRLVRELLELKRSSGQAYVGAFLRVSAAAGGSGSDAGPKPEGSESSSAWPSFSTSGTSSSSKSDSNSSDGSEMGQDGELGSAAASVDSCFGSSGPSSSAVKDSDIHQTGTFCQVHHISELEGGQAQLLLLGHRRLKRLHTVHDSPLKVAVEHLRDQPYNPSEDHLKATTLEIVSTLKELLHLHPLYNEQLRSFAAFGSDFHDLSRLTDMGASLTSADEAALQGVLEELSVPARADTVLLLLKKEVELCKLQGEIGKRVEEKISKDQRRYFLMEQLRSIKKELGLEKDDKSALLQRFQDRIDPFKDKIPEAVRKVIEEELSKLSGLEQASSEFNVTRNYLDWLTSLPWGKHSEERLDIDHAKKVLDEDHYGLEDVKERVLEFIAVGRLRGSTHGKILCLVGPPGVGKTSVGRSIARAINRKYYRFSVGGLSDVAEIKGHRRTYVGAMPGKMVQCLKSTETSNPLVLIDEIDKLGRGYQGDPASALLELLDPEQNATFLDHYLDVPIDLSKVLFMCTANVLDTIPDPLRDRMEVIRIPGYIADEKVHIARQYLEPQTRDDAGVPLDTASITEEAMAHLINEYAREAGVRNLKKHLEKIYRKVALKLVKQGAGPPLAASADAGKEENPVSQEAFHISGEVSGEVLDNAEPPVVTPEAALNVPVPSTLDSTPSAAGSRESQAMEQDPGAATEPKVEPIVIDKGDLKDFVGQPPFTSDRIYDSTPPGVVMGLAWTAMGGSTLYVEAARVEAGEGKGSLRTTGQLGDVMKESASIAHTFARTQAARIGVPANFFAESSIHVHVPAGSTPKDGPSAGCTVITALLSLALDRPVRPDLAMTGEVTLTGRVLPIGGVKEKTIAARRSGVKTLIFPRANQHDFEELSDETKAGFEVHFVDRYDEIFKIALDYESSELPLAAAAS</sequence>
<dbReference type="SUPFAM" id="SSF54211">
    <property type="entry name" value="Ribosomal protein S5 domain 2-like"/>
    <property type="match status" value="1"/>
</dbReference>
<gene>
    <name evidence="15" type="primary">g11119</name>
    <name evidence="15" type="ORF">VP750_LOCUS9960</name>
</gene>
<dbReference type="Gene3D" id="2.30.130.40">
    <property type="entry name" value="LON domain-like"/>
    <property type="match status" value="1"/>
</dbReference>
<dbReference type="InterPro" id="IPR004815">
    <property type="entry name" value="Lon_bac/euk-typ"/>
</dbReference>
<dbReference type="Gene3D" id="3.30.230.10">
    <property type="match status" value="1"/>
</dbReference>
<dbReference type="InterPro" id="IPR003111">
    <property type="entry name" value="Lon_prtase_N"/>
</dbReference>
<evidence type="ECO:0000256" key="9">
    <source>
        <dbReference type="HAMAP-Rule" id="MF_03120"/>
    </source>
</evidence>
<dbReference type="InterPro" id="IPR008268">
    <property type="entry name" value="Peptidase_S16_AS"/>
</dbReference>
<dbReference type="InterPro" id="IPR003593">
    <property type="entry name" value="AAA+_ATPase"/>
</dbReference>
<dbReference type="EMBL" id="CAXHTA020000017">
    <property type="protein sequence ID" value="CAL5228054.1"/>
    <property type="molecule type" value="Genomic_DNA"/>
</dbReference>
<accession>A0ABP1GBW0</accession>
<dbReference type="Gene3D" id="3.40.50.300">
    <property type="entry name" value="P-loop containing nucleotide triphosphate hydrolases"/>
    <property type="match status" value="1"/>
</dbReference>
<comment type="similarity">
    <text evidence="9 10 11">Belongs to the peptidase S16 family.</text>
</comment>
<dbReference type="PANTHER" id="PTHR43718:SF2">
    <property type="entry name" value="LON PROTEASE HOMOLOG, MITOCHONDRIAL"/>
    <property type="match status" value="1"/>
</dbReference>
<dbReference type="Gene3D" id="1.20.58.1480">
    <property type="match status" value="1"/>
</dbReference>
<evidence type="ECO:0000256" key="12">
    <source>
        <dbReference type="SAM" id="MobiDB-lite"/>
    </source>
</evidence>
<evidence type="ECO:0000256" key="10">
    <source>
        <dbReference type="PROSITE-ProRule" id="PRU01122"/>
    </source>
</evidence>
<dbReference type="Pfam" id="PF05362">
    <property type="entry name" value="Lon_C"/>
    <property type="match status" value="1"/>
</dbReference>
<dbReference type="InterPro" id="IPR015947">
    <property type="entry name" value="PUA-like_sf"/>
</dbReference>
<feature type="active site" evidence="9 10">
    <location>
        <position position="921"/>
    </location>
</feature>
<name>A0ABP1GBW0_9CHLO</name>
<dbReference type="Pfam" id="PF22667">
    <property type="entry name" value="Lon_lid"/>
    <property type="match status" value="1"/>
</dbReference>
<feature type="compositionally biased region" description="Low complexity" evidence="12">
    <location>
        <begin position="58"/>
        <end position="77"/>
    </location>
</feature>
<dbReference type="SMART" id="SM00464">
    <property type="entry name" value="LON"/>
    <property type="match status" value="1"/>
</dbReference>
<dbReference type="SMART" id="SM00382">
    <property type="entry name" value="AAA"/>
    <property type="match status" value="1"/>
</dbReference>
<dbReference type="InterPro" id="IPR014721">
    <property type="entry name" value="Ribsml_uS5_D2-typ_fold_subgr"/>
</dbReference>
<keyword evidence="4 9" id="KW-0378">Hydrolase</keyword>
<keyword evidence="6 9" id="KW-0067">ATP-binding</keyword>
<evidence type="ECO:0000313" key="16">
    <source>
        <dbReference type="Proteomes" id="UP001497392"/>
    </source>
</evidence>
<evidence type="ECO:0000256" key="11">
    <source>
        <dbReference type="RuleBase" id="RU000591"/>
    </source>
</evidence>
<dbReference type="PROSITE" id="PS01046">
    <property type="entry name" value="LON_SER"/>
    <property type="match status" value="1"/>
</dbReference>
<keyword evidence="5 9" id="KW-0720">Serine protease</keyword>
<dbReference type="Pfam" id="PF00004">
    <property type="entry name" value="AAA"/>
    <property type="match status" value="1"/>
</dbReference>
<organism evidence="15 16">
    <name type="scientific">Coccomyxa viridis</name>
    <dbReference type="NCBI Taxonomy" id="1274662"/>
    <lineage>
        <taxon>Eukaryota</taxon>
        <taxon>Viridiplantae</taxon>
        <taxon>Chlorophyta</taxon>
        <taxon>core chlorophytes</taxon>
        <taxon>Trebouxiophyceae</taxon>
        <taxon>Trebouxiophyceae incertae sedis</taxon>
        <taxon>Coccomyxaceae</taxon>
        <taxon>Coccomyxa</taxon>
    </lineage>
</organism>
<dbReference type="InterPro" id="IPR027503">
    <property type="entry name" value="Lonm_euk"/>
</dbReference>
<reference evidence="15 16" key="1">
    <citation type="submission" date="2024-06" db="EMBL/GenBank/DDBJ databases">
        <authorList>
            <person name="Kraege A."/>
            <person name="Thomma B."/>
        </authorList>
    </citation>
    <scope>NUCLEOTIDE SEQUENCE [LARGE SCALE GENOMIC DNA]</scope>
</reference>
<feature type="region of interest" description="Disordered" evidence="12">
    <location>
        <begin position="772"/>
        <end position="803"/>
    </location>
</feature>
<evidence type="ECO:0000256" key="2">
    <source>
        <dbReference type="ARBA" id="ARBA00022670"/>
    </source>
</evidence>
<dbReference type="InterPro" id="IPR008269">
    <property type="entry name" value="Lon_proteolytic"/>
</dbReference>
<evidence type="ECO:0000256" key="1">
    <source>
        <dbReference type="ARBA" id="ARBA00004305"/>
    </source>
</evidence>
<evidence type="ECO:0000256" key="4">
    <source>
        <dbReference type="ARBA" id="ARBA00022801"/>
    </source>
</evidence>
<dbReference type="NCBIfam" id="TIGR00763">
    <property type="entry name" value="lon"/>
    <property type="match status" value="1"/>
</dbReference>
<dbReference type="PROSITE" id="PS51786">
    <property type="entry name" value="LON_PROTEOLYTIC"/>
    <property type="match status" value="1"/>
</dbReference>
<dbReference type="InterPro" id="IPR046336">
    <property type="entry name" value="Lon_prtase_N_sf"/>
</dbReference>
<dbReference type="Pfam" id="PF02190">
    <property type="entry name" value="LON_substr_bdg"/>
    <property type="match status" value="1"/>
</dbReference>
<feature type="active site" evidence="9 10">
    <location>
        <position position="964"/>
    </location>
</feature>
<dbReference type="InterPro" id="IPR054594">
    <property type="entry name" value="Lon_lid"/>
</dbReference>
<feature type="compositionally biased region" description="Polar residues" evidence="12">
    <location>
        <begin position="776"/>
        <end position="792"/>
    </location>
</feature>
<evidence type="ECO:0000259" key="13">
    <source>
        <dbReference type="PROSITE" id="PS51786"/>
    </source>
</evidence>
<dbReference type="HAMAP" id="MF_03120">
    <property type="entry name" value="lonm_euk"/>
    <property type="match status" value="1"/>
</dbReference>
<dbReference type="PANTHER" id="PTHR43718">
    <property type="entry name" value="LON PROTEASE"/>
    <property type="match status" value="1"/>
</dbReference>
<dbReference type="PROSITE" id="PS51787">
    <property type="entry name" value="LON_N"/>
    <property type="match status" value="1"/>
</dbReference>
<keyword evidence="7 9" id="KW-0238">DNA-binding</keyword>
<comment type="subunit">
    <text evidence="9">Homohexamer or homoheptamer. Organized in a ring with a central cavity.</text>
</comment>
<feature type="domain" description="Lon N-terminal" evidence="14">
    <location>
        <begin position="91"/>
        <end position="358"/>
    </location>
</feature>
<proteinExistence type="inferred from homology"/>
<dbReference type="InterPro" id="IPR027065">
    <property type="entry name" value="Lon_Prtase"/>
</dbReference>
<evidence type="ECO:0000256" key="6">
    <source>
        <dbReference type="ARBA" id="ARBA00022840"/>
    </source>
</evidence>
<dbReference type="Gene3D" id="1.20.5.5270">
    <property type="match status" value="1"/>
</dbReference>
<dbReference type="InterPro" id="IPR020568">
    <property type="entry name" value="Ribosomal_Su5_D2-typ_SF"/>
</dbReference>
<feature type="domain" description="Lon proteolytic" evidence="13">
    <location>
        <begin position="831"/>
        <end position="1015"/>
    </location>
</feature>
<dbReference type="PRINTS" id="PR00830">
    <property type="entry name" value="ENDOLAPTASE"/>
</dbReference>
<dbReference type="InterPro" id="IPR003959">
    <property type="entry name" value="ATPase_AAA_core"/>
</dbReference>
<keyword evidence="8 9" id="KW-0496">Mitochondrion</keyword>
<evidence type="ECO:0000256" key="7">
    <source>
        <dbReference type="ARBA" id="ARBA00023125"/>
    </source>
</evidence>
<evidence type="ECO:0000256" key="5">
    <source>
        <dbReference type="ARBA" id="ARBA00022825"/>
    </source>
</evidence>
<keyword evidence="16" id="KW-1185">Reference proteome</keyword>
<feature type="compositionally biased region" description="Low complexity" evidence="12">
    <location>
        <begin position="156"/>
        <end position="184"/>
    </location>
</feature>
<keyword evidence="2 9" id="KW-0645">Protease</keyword>
<dbReference type="CDD" id="cd19500">
    <property type="entry name" value="RecA-like_Lon"/>
    <property type="match status" value="1"/>
</dbReference>
<dbReference type="Gene3D" id="1.10.8.60">
    <property type="match status" value="1"/>
</dbReference>
<comment type="caution">
    <text evidence="15">The sequence shown here is derived from an EMBL/GenBank/DDBJ whole genome shotgun (WGS) entry which is preliminary data.</text>
</comment>
<dbReference type="Proteomes" id="UP001497392">
    <property type="component" value="Unassembled WGS sequence"/>
</dbReference>
<keyword evidence="3 9" id="KW-0547">Nucleotide-binding</keyword>
<evidence type="ECO:0000313" key="15">
    <source>
        <dbReference type="EMBL" id="CAL5228054.1"/>
    </source>
</evidence>
<dbReference type="EC" id="3.4.21.53" evidence="9"/>
<feature type="binding site" evidence="9">
    <location>
        <begin position="513"/>
        <end position="520"/>
    </location>
    <ligand>
        <name>ATP</name>
        <dbReference type="ChEBI" id="CHEBI:30616"/>
    </ligand>
</feature>
<comment type="function">
    <text evidence="9">ATP-dependent serine protease that mediates the selective degradation of misfolded, unassembled or oxidatively damaged polypeptides as well as certain short-lived regulatory proteins in the mitochondrial matrix. May also have a chaperone function in the assembly of inner membrane protein complexes. Participates in the regulation of mitochondrial gene expression and in the maintenance of the integrity of the mitochondrial genome. Binds to mitochondrial DNA in a site-specific manner.</text>
</comment>
<feature type="region of interest" description="Disordered" evidence="12">
    <location>
        <begin position="142"/>
        <end position="201"/>
    </location>
</feature>
<protein>
    <recommendedName>
        <fullName evidence="9">Lon protease homolog, mitochondrial</fullName>
        <ecNumber evidence="9">3.4.21.53</ecNumber>
    </recommendedName>
</protein>
<comment type="subcellular location">
    <subcellularLocation>
        <location evidence="1 9">Mitochondrion matrix</location>
    </subcellularLocation>
</comment>
<dbReference type="InterPro" id="IPR027417">
    <property type="entry name" value="P-loop_NTPase"/>
</dbReference>
<feature type="region of interest" description="Disordered" evidence="12">
    <location>
        <begin position="58"/>
        <end position="80"/>
    </location>
</feature>
<evidence type="ECO:0000256" key="3">
    <source>
        <dbReference type="ARBA" id="ARBA00022741"/>
    </source>
</evidence>
<dbReference type="SUPFAM" id="SSF88697">
    <property type="entry name" value="PUA domain-like"/>
    <property type="match status" value="1"/>
</dbReference>
<dbReference type="SUPFAM" id="SSF52540">
    <property type="entry name" value="P-loop containing nucleoside triphosphate hydrolases"/>
    <property type="match status" value="1"/>
</dbReference>
<evidence type="ECO:0000256" key="8">
    <source>
        <dbReference type="ARBA" id="ARBA00023128"/>
    </source>
</evidence>